<dbReference type="InterPro" id="IPR029442">
    <property type="entry name" value="GyrI-like"/>
</dbReference>
<proteinExistence type="predicted"/>
<dbReference type="SUPFAM" id="SSF55136">
    <property type="entry name" value="Probable bacterial effector-binding domain"/>
    <property type="match status" value="1"/>
</dbReference>
<gene>
    <name evidence="2" type="ORF">H0266_08445</name>
</gene>
<dbReference type="Gene3D" id="3.20.80.10">
    <property type="entry name" value="Regulatory factor, effector binding domain"/>
    <property type="match status" value="1"/>
</dbReference>
<dbReference type="InterPro" id="IPR053182">
    <property type="entry name" value="YobU-like_regulator"/>
</dbReference>
<dbReference type="Proteomes" id="UP000571017">
    <property type="component" value="Unassembled WGS sequence"/>
</dbReference>
<dbReference type="InterPro" id="IPR011256">
    <property type="entry name" value="Reg_factor_effector_dom_sf"/>
</dbReference>
<dbReference type="Pfam" id="PF06445">
    <property type="entry name" value="GyrI-like"/>
    <property type="match status" value="1"/>
</dbReference>
<dbReference type="InterPro" id="IPR010499">
    <property type="entry name" value="AraC_E-bd"/>
</dbReference>
<dbReference type="EMBL" id="JACEFG010000002">
    <property type="protein sequence ID" value="MBA2174920.1"/>
    <property type="molecule type" value="Genomic_DNA"/>
</dbReference>
<evidence type="ECO:0000313" key="2">
    <source>
        <dbReference type="EMBL" id="MBA2174920.1"/>
    </source>
</evidence>
<reference evidence="2 3" key="1">
    <citation type="journal article" date="2004" name="Extremophiles">
        <title>Halobacillus locisalis sp. nov., a halophilic bacterium isolated from a marine solar saltern of the Yellow Sea in Korea.</title>
        <authorList>
            <person name="Yoon J.H."/>
            <person name="Kang K.H."/>
            <person name="Oh T.K."/>
            <person name="Park Y.H."/>
        </authorList>
    </citation>
    <scope>NUCLEOTIDE SEQUENCE [LARGE SCALE GENOMIC DNA]</scope>
    <source>
        <strain evidence="2 3">KCTC 3788</strain>
    </source>
</reference>
<dbReference type="PANTHER" id="PTHR36444:SF2">
    <property type="entry name" value="TRANSCRIPTIONAL REGULATOR PROTEIN YOBU-RELATED"/>
    <property type="match status" value="1"/>
</dbReference>
<dbReference type="AlphaFoldDB" id="A0A838CSC2"/>
<comment type="caution">
    <text evidence="2">The sequence shown here is derived from an EMBL/GenBank/DDBJ whole genome shotgun (WGS) entry which is preliminary data.</text>
</comment>
<feature type="domain" description="AraC effector-binding" evidence="1">
    <location>
        <begin position="4"/>
        <end position="158"/>
    </location>
</feature>
<organism evidence="2 3">
    <name type="scientific">Halobacillus locisalis</name>
    <dbReference type="NCBI Taxonomy" id="220753"/>
    <lineage>
        <taxon>Bacteria</taxon>
        <taxon>Bacillati</taxon>
        <taxon>Bacillota</taxon>
        <taxon>Bacilli</taxon>
        <taxon>Bacillales</taxon>
        <taxon>Bacillaceae</taxon>
        <taxon>Halobacillus</taxon>
    </lineage>
</organism>
<keyword evidence="3" id="KW-1185">Reference proteome</keyword>
<evidence type="ECO:0000259" key="1">
    <source>
        <dbReference type="SMART" id="SM00871"/>
    </source>
</evidence>
<name>A0A838CSC2_9BACI</name>
<dbReference type="PANTHER" id="PTHR36444">
    <property type="entry name" value="TRANSCRIPTIONAL REGULATOR PROTEIN YOBU-RELATED"/>
    <property type="match status" value="1"/>
</dbReference>
<protein>
    <submittedName>
        <fullName evidence="2">GyrI-like domain-containing protein</fullName>
    </submittedName>
</protein>
<evidence type="ECO:0000313" key="3">
    <source>
        <dbReference type="Proteomes" id="UP000571017"/>
    </source>
</evidence>
<accession>A0A838CSC2</accession>
<dbReference type="RefSeq" id="WP_181472804.1">
    <property type="nucleotide sequence ID" value="NZ_JACEFG010000002.1"/>
</dbReference>
<sequence>MTIPQNTVKEIGEVKLVGFRVLCEGERYMEEIPKAARSLNKRKKEIKHVTDSGRHVGAFVVEESSPEEDGYWIGVQVRDYEDIPEGMTTLTIPPQQYATTLHKGPNDQIRTSYAALHKWIEEKGYTRADNRWNLERYHEETDPENPSDVHVELCDSIL</sequence>
<dbReference type="SMART" id="SM00871">
    <property type="entry name" value="AraC_E_bind"/>
    <property type="match status" value="1"/>
</dbReference>